<organism evidence="4 5">
    <name type="scientific">Elongatibacter sediminis</name>
    <dbReference type="NCBI Taxonomy" id="3119006"/>
    <lineage>
        <taxon>Bacteria</taxon>
        <taxon>Pseudomonadati</taxon>
        <taxon>Pseudomonadota</taxon>
        <taxon>Gammaproteobacteria</taxon>
        <taxon>Chromatiales</taxon>
        <taxon>Wenzhouxiangellaceae</taxon>
        <taxon>Elongatibacter</taxon>
    </lineage>
</organism>
<dbReference type="GO" id="GO:0046100">
    <property type="term" value="P:hypoxanthine metabolic process"/>
    <property type="evidence" value="ECO:0007669"/>
    <property type="project" value="TreeGrafter"/>
</dbReference>
<dbReference type="Pfam" id="PF00156">
    <property type="entry name" value="Pribosyltran"/>
    <property type="match status" value="1"/>
</dbReference>
<evidence type="ECO:0000256" key="1">
    <source>
        <dbReference type="ARBA" id="ARBA00048811"/>
    </source>
</evidence>
<sequence length="186" mass="21003">MSEISFSDPRELLEQSDLIAGRDEIGQALDRMAVEINAHYGDSDIILLAVMTGAILPATWIATRLNMPLRMDFVHATRYSGQTQGGELDFRVPPRLNLQDQHVLVVDDIYDVGLTLELIERYCLARGARSVNSAVLVRKQHGRETAGELPRFIGMDVDDRYVFGCGMDVHEHWRHLTELRALEEGE</sequence>
<dbReference type="CDD" id="cd06223">
    <property type="entry name" value="PRTases_typeI"/>
    <property type="match status" value="1"/>
</dbReference>
<dbReference type="PANTHER" id="PTHR43340:SF1">
    <property type="entry name" value="HYPOXANTHINE PHOSPHORIBOSYLTRANSFERASE"/>
    <property type="match status" value="1"/>
</dbReference>
<dbReference type="InterPro" id="IPR050408">
    <property type="entry name" value="HGPRT"/>
</dbReference>
<evidence type="ECO:0000313" key="5">
    <source>
        <dbReference type="Proteomes" id="UP001359886"/>
    </source>
</evidence>
<comment type="catalytic activity">
    <reaction evidence="1">
        <text>GMP + diphosphate = guanine + 5-phospho-alpha-D-ribose 1-diphosphate</text>
        <dbReference type="Rhea" id="RHEA:25424"/>
        <dbReference type="ChEBI" id="CHEBI:16235"/>
        <dbReference type="ChEBI" id="CHEBI:33019"/>
        <dbReference type="ChEBI" id="CHEBI:58017"/>
        <dbReference type="ChEBI" id="CHEBI:58115"/>
        <dbReference type="EC" id="2.4.2.8"/>
    </reaction>
    <physiologicalReaction direction="right-to-left" evidence="1">
        <dbReference type="Rhea" id="RHEA:25426"/>
    </physiologicalReaction>
</comment>
<dbReference type="GO" id="GO:0004422">
    <property type="term" value="F:hypoxanthine phosphoribosyltransferase activity"/>
    <property type="evidence" value="ECO:0007669"/>
    <property type="project" value="TreeGrafter"/>
</dbReference>
<dbReference type="GO" id="GO:0000287">
    <property type="term" value="F:magnesium ion binding"/>
    <property type="evidence" value="ECO:0007669"/>
    <property type="project" value="TreeGrafter"/>
</dbReference>
<proteinExistence type="predicted"/>
<dbReference type="GO" id="GO:0032263">
    <property type="term" value="P:GMP salvage"/>
    <property type="evidence" value="ECO:0007669"/>
    <property type="project" value="TreeGrafter"/>
</dbReference>
<name>A0AAW9RBF1_9GAMM</name>
<dbReference type="GO" id="GO:0005829">
    <property type="term" value="C:cytosol"/>
    <property type="evidence" value="ECO:0007669"/>
    <property type="project" value="TreeGrafter"/>
</dbReference>
<reference evidence="4 5" key="1">
    <citation type="submission" date="2024-02" db="EMBL/GenBank/DDBJ databases">
        <title>A novel Wenzhouxiangellaceae bacterium, isolated from coastal sediments.</title>
        <authorList>
            <person name="Du Z.-J."/>
            <person name="Ye Y.-Q."/>
            <person name="Zhang X.-Y."/>
        </authorList>
    </citation>
    <scope>NUCLEOTIDE SEQUENCE [LARGE SCALE GENOMIC DNA]</scope>
    <source>
        <strain evidence="4 5">CH-27</strain>
    </source>
</reference>
<keyword evidence="4" id="KW-0328">Glycosyltransferase</keyword>
<evidence type="ECO:0000313" key="4">
    <source>
        <dbReference type="EMBL" id="MEJ8566619.1"/>
    </source>
</evidence>
<comment type="caution">
    <text evidence="4">The sequence shown here is derived from an EMBL/GenBank/DDBJ whole genome shotgun (WGS) entry which is preliminary data.</text>
</comment>
<dbReference type="NCBIfam" id="NF006605">
    <property type="entry name" value="PRK09162.1"/>
    <property type="match status" value="1"/>
</dbReference>
<dbReference type="EMBL" id="JAZHOG010000002">
    <property type="protein sequence ID" value="MEJ8566619.1"/>
    <property type="molecule type" value="Genomic_DNA"/>
</dbReference>
<evidence type="ECO:0000256" key="2">
    <source>
        <dbReference type="ARBA" id="ARBA00049402"/>
    </source>
</evidence>
<gene>
    <name evidence="4" type="ORF">V3330_03175</name>
</gene>
<dbReference type="RefSeq" id="WP_354693943.1">
    <property type="nucleotide sequence ID" value="NZ_JAZHOG010000002.1"/>
</dbReference>
<keyword evidence="4" id="KW-0808">Transferase</keyword>
<dbReference type="GO" id="GO:0006178">
    <property type="term" value="P:guanine salvage"/>
    <property type="evidence" value="ECO:0007669"/>
    <property type="project" value="TreeGrafter"/>
</dbReference>
<evidence type="ECO:0000259" key="3">
    <source>
        <dbReference type="Pfam" id="PF00156"/>
    </source>
</evidence>
<comment type="catalytic activity">
    <reaction evidence="2">
        <text>IMP + diphosphate = hypoxanthine + 5-phospho-alpha-D-ribose 1-diphosphate</text>
        <dbReference type="Rhea" id="RHEA:17973"/>
        <dbReference type="ChEBI" id="CHEBI:17368"/>
        <dbReference type="ChEBI" id="CHEBI:33019"/>
        <dbReference type="ChEBI" id="CHEBI:58017"/>
        <dbReference type="ChEBI" id="CHEBI:58053"/>
        <dbReference type="EC" id="2.4.2.8"/>
    </reaction>
    <physiologicalReaction direction="right-to-left" evidence="2">
        <dbReference type="Rhea" id="RHEA:17975"/>
    </physiologicalReaction>
</comment>
<dbReference type="Gene3D" id="3.40.50.2020">
    <property type="match status" value="1"/>
</dbReference>
<dbReference type="InterPro" id="IPR029057">
    <property type="entry name" value="PRTase-like"/>
</dbReference>
<accession>A0AAW9RBF1</accession>
<dbReference type="PANTHER" id="PTHR43340">
    <property type="entry name" value="HYPOXANTHINE-GUANINE PHOSPHORIBOSYLTRANSFERASE"/>
    <property type="match status" value="1"/>
</dbReference>
<dbReference type="EC" id="2.4.2.8" evidence="4"/>
<dbReference type="AlphaFoldDB" id="A0AAW9RBF1"/>
<keyword evidence="5" id="KW-1185">Reference proteome</keyword>
<dbReference type="GO" id="GO:0032264">
    <property type="term" value="P:IMP salvage"/>
    <property type="evidence" value="ECO:0007669"/>
    <property type="project" value="TreeGrafter"/>
</dbReference>
<protein>
    <submittedName>
        <fullName evidence="4">Hypoxanthine-guanine phosphoribosyltransferase</fullName>
        <ecNumber evidence="4">2.4.2.8</ecNumber>
    </submittedName>
</protein>
<dbReference type="InterPro" id="IPR000836">
    <property type="entry name" value="PRTase_dom"/>
</dbReference>
<dbReference type="SUPFAM" id="SSF53271">
    <property type="entry name" value="PRTase-like"/>
    <property type="match status" value="1"/>
</dbReference>
<feature type="domain" description="Phosphoribosyltransferase" evidence="3">
    <location>
        <begin position="24"/>
        <end position="145"/>
    </location>
</feature>
<dbReference type="Proteomes" id="UP001359886">
    <property type="component" value="Unassembled WGS sequence"/>
</dbReference>